<dbReference type="AlphaFoldDB" id="A0AAN8XCC7"/>
<accession>A0AAN8XCC7</accession>
<evidence type="ECO:0000256" key="1">
    <source>
        <dbReference type="SAM" id="Phobius"/>
    </source>
</evidence>
<keyword evidence="3" id="KW-1185">Reference proteome</keyword>
<keyword evidence="1" id="KW-1133">Transmembrane helix</keyword>
<protein>
    <submittedName>
        <fullName evidence="2">Uncharacterized protein</fullName>
    </submittedName>
</protein>
<evidence type="ECO:0000313" key="3">
    <source>
        <dbReference type="Proteomes" id="UP001381693"/>
    </source>
</evidence>
<feature type="transmembrane region" description="Helical" evidence="1">
    <location>
        <begin position="16"/>
        <end position="39"/>
    </location>
</feature>
<sequence length="341" mass="40114">MCLKCYNTLFSRNYRYTYILLLECLAAFAFFAELKFVYYPMKEMKRDERSLAALLEKLEKRFGKCVYKLIDPDTSEAARVSSLTEKLLRFIQYICPGKRLEKRAKEYNQMLEKTQSFTIRVQEWNSRNPYTILKDPNIPEEIASGIMSLRFKNVSKERYHRRMHRVIQFILASAAVYILHRYYSSKPKKIEPVQSSNTKDNLRENLEKELSEESTPELRHELKEISPEKPAEIKDLQFVEDSDEGICTQDSCDENFDEYRQDDSTNARNEEIDVDWRIATAVDSYFPEAATCIFVSEVGEFDHSRLTNSNEPTHHTHLKFIMKILPLKTGPEAVIDYEKDI</sequence>
<comment type="caution">
    <text evidence="2">The sequence shown here is derived from an EMBL/GenBank/DDBJ whole genome shotgun (WGS) entry which is preliminary data.</text>
</comment>
<dbReference type="EMBL" id="JAXCGZ010009552">
    <property type="protein sequence ID" value="KAK7076784.1"/>
    <property type="molecule type" value="Genomic_DNA"/>
</dbReference>
<evidence type="ECO:0000313" key="2">
    <source>
        <dbReference type="EMBL" id="KAK7076784.1"/>
    </source>
</evidence>
<keyword evidence="1" id="KW-0812">Transmembrane</keyword>
<dbReference type="Proteomes" id="UP001381693">
    <property type="component" value="Unassembled WGS sequence"/>
</dbReference>
<organism evidence="2 3">
    <name type="scientific">Halocaridina rubra</name>
    <name type="common">Hawaiian red shrimp</name>
    <dbReference type="NCBI Taxonomy" id="373956"/>
    <lineage>
        <taxon>Eukaryota</taxon>
        <taxon>Metazoa</taxon>
        <taxon>Ecdysozoa</taxon>
        <taxon>Arthropoda</taxon>
        <taxon>Crustacea</taxon>
        <taxon>Multicrustacea</taxon>
        <taxon>Malacostraca</taxon>
        <taxon>Eumalacostraca</taxon>
        <taxon>Eucarida</taxon>
        <taxon>Decapoda</taxon>
        <taxon>Pleocyemata</taxon>
        <taxon>Caridea</taxon>
        <taxon>Atyoidea</taxon>
        <taxon>Atyidae</taxon>
        <taxon>Halocaridina</taxon>
    </lineage>
</organism>
<feature type="transmembrane region" description="Helical" evidence="1">
    <location>
        <begin position="166"/>
        <end position="183"/>
    </location>
</feature>
<keyword evidence="1" id="KW-0472">Membrane</keyword>
<name>A0AAN8XCC7_HALRR</name>
<reference evidence="2 3" key="1">
    <citation type="submission" date="2023-11" db="EMBL/GenBank/DDBJ databases">
        <title>Halocaridina rubra genome assembly.</title>
        <authorList>
            <person name="Smith C."/>
        </authorList>
    </citation>
    <scope>NUCLEOTIDE SEQUENCE [LARGE SCALE GENOMIC DNA]</scope>
    <source>
        <strain evidence="2">EP-1</strain>
        <tissue evidence="2">Whole</tissue>
    </source>
</reference>
<proteinExistence type="predicted"/>
<gene>
    <name evidence="2" type="ORF">SK128_022533</name>
</gene>